<dbReference type="GO" id="GO:0004148">
    <property type="term" value="F:dihydrolipoyl dehydrogenase (NADH) activity"/>
    <property type="evidence" value="ECO:0007669"/>
    <property type="project" value="TreeGrafter"/>
</dbReference>
<dbReference type="InterPro" id="IPR012999">
    <property type="entry name" value="Pyr_OxRdtase_I_AS"/>
</dbReference>
<reference evidence="14 15" key="1">
    <citation type="submission" date="2019-10" db="EMBL/GenBank/DDBJ databases">
        <authorList>
            <person name="Karimi E."/>
        </authorList>
    </citation>
    <scope>NUCLEOTIDE SEQUENCE [LARGE SCALE GENOMIC DNA]</scope>
    <source>
        <strain evidence="14">Exiguobacterium sp. 9Y</strain>
    </source>
</reference>
<evidence type="ECO:0000259" key="13">
    <source>
        <dbReference type="Pfam" id="PF07992"/>
    </source>
</evidence>
<comment type="similarity">
    <text evidence="1 11">Belongs to the class-I pyridine nucleotide-disulfide oxidoreductase family.</text>
</comment>
<dbReference type="InterPro" id="IPR001100">
    <property type="entry name" value="Pyr_nuc-diS_OxRdtase"/>
</dbReference>
<feature type="domain" description="Pyridine nucleotide-disulphide oxidoreductase dimerisation" evidence="12">
    <location>
        <begin position="339"/>
        <end position="445"/>
    </location>
</feature>
<dbReference type="Pfam" id="PF07992">
    <property type="entry name" value="Pyr_redox_2"/>
    <property type="match status" value="1"/>
</dbReference>
<name>A0A653I4U9_9BACL</name>
<feature type="binding site" evidence="9">
    <location>
        <position position="56"/>
    </location>
    <ligand>
        <name>FAD</name>
        <dbReference type="ChEBI" id="CHEBI:57692"/>
    </ligand>
</feature>
<dbReference type="PANTHER" id="PTHR22912:SF151">
    <property type="entry name" value="DIHYDROLIPOYL DEHYDROGENASE, MITOCHONDRIAL"/>
    <property type="match status" value="1"/>
</dbReference>
<keyword evidence="6" id="KW-1015">Disulfide bond</keyword>
<evidence type="ECO:0000256" key="6">
    <source>
        <dbReference type="ARBA" id="ARBA00023157"/>
    </source>
</evidence>
<evidence type="ECO:0000256" key="2">
    <source>
        <dbReference type="ARBA" id="ARBA00022630"/>
    </source>
</evidence>
<dbReference type="PRINTS" id="PR00368">
    <property type="entry name" value="FADPNR"/>
</dbReference>
<evidence type="ECO:0000256" key="9">
    <source>
        <dbReference type="PIRSR" id="PIRSR000350-3"/>
    </source>
</evidence>
<feature type="active site" description="Proton acceptor" evidence="8">
    <location>
        <position position="435"/>
    </location>
</feature>
<proteinExistence type="inferred from homology"/>
<dbReference type="InterPro" id="IPR004099">
    <property type="entry name" value="Pyr_nucl-diS_OxRdtase_dimer"/>
</dbReference>
<dbReference type="Gene3D" id="3.50.50.60">
    <property type="entry name" value="FAD/NAD(P)-binding domain"/>
    <property type="match status" value="2"/>
</dbReference>
<evidence type="ECO:0000256" key="1">
    <source>
        <dbReference type="ARBA" id="ARBA00007532"/>
    </source>
</evidence>
<dbReference type="InterPro" id="IPR023753">
    <property type="entry name" value="FAD/NAD-binding_dom"/>
</dbReference>
<dbReference type="EMBL" id="CABWKQ010000005">
    <property type="protein sequence ID" value="VWX33768.1"/>
    <property type="molecule type" value="Genomic_DNA"/>
</dbReference>
<keyword evidence="15" id="KW-1185">Reference proteome</keyword>
<dbReference type="GO" id="GO:0006103">
    <property type="term" value="P:2-oxoglutarate metabolic process"/>
    <property type="evidence" value="ECO:0007669"/>
    <property type="project" value="TreeGrafter"/>
</dbReference>
<accession>A0A653I4U9</accession>
<dbReference type="InterPro" id="IPR050151">
    <property type="entry name" value="Class-I_Pyr_Nuc-Dis_Oxidored"/>
</dbReference>
<feature type="domain" description="FAD/NAD(P)-binding" evidence="13">
    <location>
        <begin position="11"/>
        <end position="319"/>
    </location>
</feature>
<sequence length="467" mass="50121">MVVGELTQERDLIILGGGPAGYTAAIRAKQLGRDVTLIERERLGGTCLNVGCIPSKVLAHAAQERTRLSHLSALGFSVDTTHDFSQLANYRDHVVTKLRQGVEALCKANDIEYVTGSASFLSNDRIGVEQGHQFDTYRFQDVVIATGSHSIREESSVLLNAEQLYQLQELPESLIIIGNDYIAIEAAMSFQALGTDVTLIADGFGLDMSLEKELKRTFKKQKITLVSGTVTTITPTDTHVDVTIVKAEQEKTVQASYLFHSLPRVANTLDLGVDRLGLTLNEDATLVVDALGRTNFPHIYAIGDVTPGPQLATRAIHEAKRTAEHLGGASPDTMIPYFPTIVRSLPPIASIGLTEQAATDAGHTVQVGQFPLTANGASSIDAGSGFIKVVSDAKTSLILGIHMIGDGALELAGTFALALEMAAKQEDLRFPVQAHPSRNEALTEALEALVGQAIHLPPRQQAVFSNT</sequence>
<organism evidence="14 15">
    <name type="scientific">Exiguobacterium oxidotolerans</name>
    <dbReference type="NCBI Taxonomy" id="223958"/>
    <lineage>
        <taxon>Bacteria</taxon>
        <taxon>Bacillati</taxon>
        <taxon>Bacillota</taxon>
        <taxon>Bacilli</taxon>
        <taxon>Bacillales</taxon>
        <taxon>Bacillales Family XII. Incertae Sedis</taxon>
        <taxon>Exiguobacterium</taxon>
    </lineage>
</organism>
<evidence type="ECO:0000256" key="4">
    <source>
        <dbReference type="ARBA" id="ARBA00023002"/>
    </source>
</evidence>
<dbReference type="AlphaFoldDB" id="A0A653I4U9"/>
<dbReference type="InterPro" id="IPR016156">
    <property type="entry name" value="FAD/NAD-linked_Rdtase_dimer_sf"/>
</dbReference>
<evidence type="ECO:0000313" key="14">
    <source>
        <dbReference type="EMBL" id="VWX33768.1"/>
    </source>
</evidence>
<gene>
    <name evidence="14" type="ORF">EXIGUO9Y_130065</name>
</gene>
<keyword evidence="4 11" id="KW-0560">Oxidoreductase</keyword>
<evidence type="ECO:0000259" key="12">
    <source>
        <dbReference type="Pfam" id="PF02852"/>
    </source>
</evidence>
<feature type="binding site" evidence="9">
    <location>
        <begin position="146"/>
        <end position="148"/>
    </location>
    <ligand>
        <name>FAD</name>
        <dbReference type="ChEBI" id="CHEBI:57692"/>
    </ligand>
</feature>
<dbReference type="PIRSF" id="PIRSF000350">
    <property type="entry name" value="Mercury_reductase_MerA"/>
    <property type="match status" value="1"/>
</dbReference>
<feature type="binding site" evidence="9">
    <location>
        <begin position="178"/>
        <end position="185"/>
    </location>
    <ligand>
        <name>NAD(+)</name>
        <dbReference type="ChEBI" id="CHEBI:57540"/>
    </ligand>
</feature>
<evidence type="ECO:0000256" key="7">
    <source>
        <dbReference type="ARBA" id="ARBA00023284"/>
    </source>
</evidence>
<evidence type="ECO:0000256" key="11">
    <source>
        <dbReference type="RuleBase" id="RU003691"/>
    </source>
</evidence>
<evidence type="ECO:0000256" key="3">
    <source>
        <dbReference type="ARBA" id="ARBA00022827"/>
    </source>
</evidence>
<dbReference type="GO" id="GO:0050660">
    <property type="term" value="F:flavin adenine dinucleotide binding"/>
    <property type="evidence" value="ECO:0007669"/>
    <property type="project" value="TreeGrafter"/>
</dbReference>
<keyword evidence="5 9" id="KW-0520">NAD</keyword>
<evidence type="ECO:0000313" key="15">
    <source>
        <dbReference type="Proteomes" id="UP000439752"/>
    </source>
</evidence>
<evidence type="ECO:0000256" key="5">
    <source>
        <dbReference type="ARBA" id="ARBA00023027"/>
    </source>
</evidence>
<dbReference type="Pfam" id="PF02852">
    <property type="entry name" value="Pyr_redox_dim"/>
    <property type="match status" value="1"/>
</dbReference>
<dbReference type="SUPFAM" id="SSF55424">
    <property type="entry name" value="FAD/NAD-linked reductases, dimerisation (C-terminal) domain"/>
    <property type="match status" value="1"/>
</dbReference>
<dbReference type="SUPFAM" id="SSF51905">
    <property type="entry name" value="FAD/NAD(P)-binding domain"/>
    <property type="match status" value="1"/>
</dbReference>
<feature type="disulfide bond" description="Redox-active" evidence="10">
    <location>
        <begin position="47"/>
        <end position="52"/>
    </location>
</feature>
<keyword evidence="2 11" id="KW-0285">Flavoprotein</keyword>
<evidence type="ECO:0000256" key="10">
    <source>
        <dbReference type="PIRSR" id="PIRSR000350-4"/>
    </source>
</evidence>
<dbReference type="PROSITE" id="PS00076">
    <property type="entry name" value="PYRIDINE_REDOX_1"/>
    <property type="match status" value="1"/>
</dbReference>
<dbReference type="Gene3D" id="3.30.390.30">
    <property type="match status" value="1"/>
</dbReference>
<protein>
    <submittedName>
        <fullName evidence="14">Pyridine nucleotide-disulfide oxidoreductase</fullName>
    </submittedName>
</protein>
<evidence type="ECO:0000256" key="8">
    <source>
        <dbReference type="PIRSR" id="PIRSR000350-2"/>
    </source>
</evidence>
<dbReference type="Proteomes" id="UP000439752">
    <property type="component" value="Unassembled WGS sequence"/>
</dbReference>
<keyword evidence="3 9" id="KW-0274">FAD</keyword>
<comment type="cofactor">
    <cofactor evidence="9">
        <name>FAD</name>
        <dbReference type="ChEBI" id="CHEBI:57692"/>
    </cofactor>
    <text evidence="9">Binds 1 FAD per subunit.</text>
</comment>
<keyword evidence="9" id="KW-0547">Nucleotide-binding</keyword>
<dbReference type="RefSeq" id="WP_029332530.1">
    <property type="nucleotide sequence ID" value="NZ_LR732308.1"/>
</dbReference>
<dbReference type="PANTHER" id="PTHR22912">
    <property type="entry name" value="DISULFIDE OXIDOREDUCTASE"/>
    <property type="match status" value="1"/>
</dbReference>
<dbReference type="PRINTS" id="PR00411">
    <property type="entry name" value="PNDRDTASEI"/>
</dbReference>
<dbReference type="InterPro" id="IPR036188">
    <property type="entry name" value="FAD/NAD-bd_sf"/>
</dbReference>
<keyword evidence="7 11" id="KW-0676">Redox-active center</keyword>
<feature type="binding site" evidence="9">
    <location>
        <position position="304"/>
    </location>
    <ligand>
        <name>FAD</name>
        <dbReference type="ChEBI" id="CHEBI:57692"/>
    </ligand>
</feature>